<feature type="transmembrane region" description="Helical" evidence="7">
    <location>
        <begin position="159"/>
        <end position="178"/>
    </location>
</feature>
<evidence type="ECO:0000256" key="1">
    <source>
        <dbReference type="ARBA" id="ARBA00004141"/>
    </source>
</evidence>
<feature type="compositionally biased region" description="Low complexity" evidence="6">
    <location>
        <begin position="43"/>
        <end position="56"/>
    </location>
</feature>
<keyword evidence="4 7" id="KW-1133">Transmembrane helix</keyword>
<reference evidence="8 9" key="1">
    <citation type="journal article" date="2016" name="Genome Biol. Evol.">
        <title>Gene Family Evolution Reflects Adaptation to Soil Environmental Stressors in the Genome of the Collembolan Orchesella cincta.</title>
        <authorList>
            <person name="Faddeeva-Vakhrusheva A."/>
            <person name="Derks M.F."/>
            <person name="Anvar S.Y."/>
            <person name="Agamennone V."/>
            <person name="Suring W."/>
            <person name="Smit S."/>
            <person name="van Straalen N.M."/>
            <person name="Roelofs D."/>
        </authorList>
    </citation>
    <scope>NUCLEOTIDE SEQUENCE [LARGE SCALE GENOMIC DNA]</scope>
    <source>
        <tissue evidence="8">Mixed pool</tissue>
    </source>
</reference>
<evidence type="ECO:0000313" key="9">
    <source>
        <dbReference type="Proteomes" id="UP000094527"/>
    </source>
</evidence>
<keyword evidence="5 7" id="KW-0472">Membrane</keyword>
<dbReference type="Proteomes" id="UP000094527">
    <property type="component" value="Unassembled WGS sequence"/>
</dbReference>
<accession>A0A1D2MR05</accession>
<keyword evidence="2" id="KW-0813">Transport</keyword>
<evidence type="ECO:0000256" key="2">
    <source>
        <dbReference type="ARBA" id="ARBA00022448"/>
    </source>
</evidence>
<organism evidence="8 9">
    <name type="scientific">Orchesella cincta</name>
    <name type="common">Springtail</name>
    <name type="synonym">Podura cincta</name>
    <dbReference type="NCBI Taxonomy" id="48709"/>
    <lineage>
        <taxon>Eukaryota</taxon>
        <taxon>Metazoa</taxon>
        <taxon>Ecdysozoa</taxon>
        <taxon>Arthropoda</taxon>
        <taxon>Hexapoda</taxon>
        <taxon>Collembola</taxon>
        <taxon>Entomobryomorpha</taxon>
        <taxon>Entomobryoidea</taxon>
        <taxon>Orchesellidae</taxon>
        <taxon>Orchesellinae</taxon>
        <taxon>Orchesella</taxon>
    </lineage>
</organism>
<feature type="non-terminal residue" evidence="8">
    <location>
        <position position="243"/>
    </location>
</feature>
<dbReference type="GO" id="GO:0022857">
    <property type="term" value="F:transmembrane transporter activity"/>
    <property type="evidence" value="ECO:0007669"/>
    <property type="project" value="TreeGrafter"/>
</dbReference>
<keyword evidence="3 7" id="KW-0812">Transmembrane</keyword>
<evidence type="ECO:0000256" key="7">
    <source>
        <dbReference type="SAM" id="Phobius"/>
    </source>
</evidence>
<dbReference type="EMBL" id="LJIJ01000657">
    <property type="protein sequence ID" value="ODM95540.1"/>
    <property type="molecule type" value="Genomic_DNA"/>
</dbReference>
<comment type="subcellular location">
    <subcellularLocation>
        <location evidence="1">Membrane</location>
        <topology evidence="1">Multi-pass membrane protein</topology>
    </subcellularLocation>
</comment>
<evidence type="ECO:0000256" key="3">
    <source>
        <dbReference type="ARBA" id="ARBA00022692"/>
    </source>
</evidence>
<dbReference type="InterPro" id="IPR036259">
    <property type="entry name" value="MFS_trans_sf"/>
</dbReference>
<dbReference type="PANTHER" id="PTHR23506:SF26">
    <property type="entry name" value="MFS-TYPE TRANSPORTER SLC18B1"/>
    <property type="match status" value="1"/>
</dbReference>
<dbReference type="InterPro" id="IPR050930">
    <property type="entry name" value="MFS_Vesicular_Transporter"/>
</dbReference>
<feature type="compositionally biased region" description="Low complexity" evidence="6">
    <location>
        <begin position="73"/>
        <end position="87"/>
    </location>
</feature>
<feature type="region of interest" description="Disordered" evidence="6">
    <location>
        <begin position="27"/>
        <end position="90"/>
    </location>
</feature>
<sequence length="243" mass="26851">MVFSAENMPSQKVDCCGETTFIGISGRNQNVDEKRDRNVLTDSPSSSRSLQSSDESIGTNSTCEAVDASENPSRSCRSNISSRTSSIEDSDTKNVKCDSSLEFSYTLGNSDAIHSCDSKTNFPVCKSQPNGDTQEKHKRKNFIVQYFKRKSQGWNRRQFLIILILSFVEFFASAVISIQAPFYPDVARQKGATASEYGLVFGIFEATVFIMSPIYGAKMGSLGPTRVFNWGIFTTGFCCIIFG</sequence>
<evidence type="ECO:0000256" key="6">
    <source>
        <dbReference type="SAM" id="MobiDB-lite"/>
    </source>
</evidence>
<dbReference type="SUPFAM" id="SSF103473">
    <property type="entry name" value="MFS general substrate transporter"/>
    <property type="match status" value="1"/>
</dbReference>
<dbReference type="GO" id="GO:0016020">
    <property type="term" value="C:membrane"/>
    <property type="evidence" value="ECO:0007669"/>
    <property type="project" value="UniProtKB-SubCell"/>
</dbReference>
<evidence type="ECO:0000313" key="8">
    <source>
        <dbReference type="EMBL" id="ODM95540.1"/>
    </source>
</evidence>
<gene>
    <name evidence="8" type="ORF">Ocin01_11152</name>
</gene>
<proteinExistence type="predicted"/>
<keyword evidence="9" id="KW-1185">Reference proteome</keyword>
<dbReference type="OrthoDB" id="446368at2759"/>
<feature type="compositionally biased region" description="Basic and acidic residues" evidence="6">
    <location>
        <begin position="30"/>
        <end position="39"/>
    </location>
</feature>
<name>A0A1D2MR05_ORCCI</name>
<feature type="transmembrane region" description="Helical" evidence="7">
    <location>
        <begin position="198"/>
        <end position="217"/>
    </location>
</feature>
<dbReference type="PANTHER" id="PTHR23506">
    <property type="entry name" value="GH10249P"/>
    <property type="match status" value="1"/>
</dbReference>
<protein>
    <submittedName>
        <fullName evidence="8">MFS-type transporter SLC18B1</fullName>
    </submittedName>
</protein>
<evidence type="ECO:0000256" key="4">
    <source>
        <dbReference type="ARBA" id="ARBA00022989"/>
    </source>
</evidence>
<comment type="caution">
    <text evidence="8">The sequence shown here is derived from an EMBL/GenBank/DDBJ whole genome shotgun (WGS) entry which is preliminary data.</text>
</comment>
<dbReference type="AlphaFoldDB" id="A0A1D2MR05"/>
<dbReference type="Gene3D" id="1.20.1250.20">
    <property type="entry name" value="MFS general substrate transporter like domains"/>
    <property type="match status" value="1"/>
</dbReference>
<dbReference type="STRING" id="48709.A0A1D2MR05"/>
<evidence type="ECO:0000256" key="5">
    <source>
        <dbReference type="ARBA" id="ARBA00023136"/>
    </source>
</evidence>